<reference evidence="3 4" key="1">
    <citation type="journal article" date="2001" name="J. Bacteriol.">
        <title>Genome sequence and comparative analysis of the solvent-producing bacterium Clostridium acetobutylicum.</title>
        <authorList>
            <person name="Nolling J."/>
            <person name="Breton G."/>
            <person name="Omelchenko M.V."/>
            <person name="Makarova K.S."/>
            <person name="Zeng Q."/>
            <person name="Gibson R."/>
            <person name="Lee H.M."/>
            <person name="Dubois J."/>
            <person name="Qiu D."/>
            <person name="Hitti J."/>
            <person name="Wolf Y.I."/>
            <person name="Tatusov R.L."/>
            <person name="Sabathe F."/>
            <person name="Doucette-Stamm L."/>
            <person name="Soucaille P."/>
            <person name="Daly M.J."/>
            <person name="Bennett G.N."/>
            <person name="Koonin E.V."/>
            <person name="Smith D.R."/>
        </authorList>
    </citation>
    <scope>NUCLEOTIDE SEQUENCE [LARGE SCALE GENOMIC DNA]</scope>
    <source>
        <strain evidence="4">ATCC 824 / DSM 792 / JCM 1419 / LMG 5710 / VKM B-1787</strain>
        <plasmid evidence="4">pSOL1</plasmid>
    </source>
</reference>
<keyword evidence="2" id="KW-0812">Transmembrane</keyword>
<dbReference type="SUPFAM" id="SSF103473">
    <property type="entry name" value="MFS general substrate transporter"/>
    <property type="match status" value="1"/>
</dbReference>
<dbReference type="InterPro" id="IPR011701">
    <property type="entry name" value="MFS"/>
</dbReference>
<feature type="transmembrane region" description="Helical" evidence="2">
    <location>
        <begin position="171"/>
        <end position="188"/>
    </location>
</feature>
<gene>
    <name evidence="3" type="ordered locus">CA_P0086</name>
</gene>
<protein>
    <submittedName>
        <fullName evidence="3">Permease, MDR related, probably tetracycline resistance protein</fullName>
    </submittedName>
</protein>
<keyword evidence="3" id="KW-0614">Plasmid</keyword>
<dbReference type="Proteomes" id="UP000000814">
    <property type="component" value="Plasmid pSOL1"/>
</dbReference>
<feature type="transmembrane region" description="Helical" evidence="2">
    <location>
        <begin position="310"/>
        <end position="329"/>
    </location>
</feature>
<feature type="transmembrane region" description="Helical" evidence="2">
    <location>
        <begin position="72"/>
        <end position="93"/>
    </location>
</feature>
<evidence type="ECO:0000256" key="1">
    <source>
        <dbReference type="ARBA" id="ARBA00004651"/>
    </source>
</evidence>
<organism evidence="3 4">
    <name type="scientific">Clostridium acetobutylicum (strain ATCC 824 / DSM 792 / JCM 1419 / IAM 19013 / LMG 5710 / NBRC 13948 / NRRL B-527 / VKM B-1787 / 2291 / W)</name>
    <dbReference type="NCBI Taxonomy" id="272562"/>
    <lineage>
        <taxon>Bacteria</taxon>
        <taxon>Bacillati</taxon>
        <taxon>Bacillota</taxon>
        <taxon>Clostridia</taxon>
        <taxon>Eubacteriales</taxon>
        <taxon>Clostridiaceae</taxon>
        <taxon>Clostridium</taxon>
    </lineage>
</organism>
<dbReference type="InterPro" id="IPR036259">
    <property type="entry name" value="MFS_trans_sf"/>
</dbReference>
<keyword evidence="2" id="KW-1133">Transmembrane helix</keyword>
<feature type="transmembrane region" description="Helical" evidence="2">
    <location>
        <begin position="28"/>
        <end position="51"/>
    </location>
</feature>
<keyword evidence="4" id="KW-1185">Reference proteome</keyword>
<proteinExistence type="predicted"/>
<evidence type="ECO:0000256" key="2">
    <source>
        <dbReference type="SAM" id="Phobius"/>
    </source>
</evidence>
<dbReference type="GO" id="GO:0005886">
    <property type="term" value="C:plasma membrane"/>
    <property type="evidence" value="ECO:0007669"/>
    <property type="project" value="UniProtKB-SubCell"/>
</dbReference>
<accession>Q97TL4</accession>
<dbReference type="Gene3D" id="1.20.1250.20">
    <property type="entry name" value="MFS general substrate transporter like domains"/>
    <property type="match status" value="1"/>
</dbReference>
<dbReference type="InterPro" id="IPR053160">
    <property type="entry name" value="MFS_DHA3_Transporter"/>
</dbReference>
<sequence length="401" mass="44239">MKSSKLSIIKYYLYTFGVQMRLTRIVNILYLVQCVHISIVQFTLLQSIFSITQFVMEVPSGMLGDFFKKKNITTYGLILSATAQLLICSRLVVNAENPFVILAFAFAIEGIGRALISGADDALFYENIRADGYAAEYDKIRGRYQLISSISVGIVTSLGTILYTINNSIPYIGQCIMTIISIGSIMTVKEHNVKKTLRKNENGKNSIKVFLTSILQVRNSPHIVFMMCLVCLTFGVINTVFGIMPDYISEIGFSNTQTGTVFMLLSFIGGIVATQAYRISNKRYGQLVLVTVLCMSSGVSLVGLRGNKEMIFIGLALLYVIIDVLDPIAMKSFNAYVDDSIRSTFLSMVSFMVSTSTMILYPIAGIIVEAFGMLTLLIAISAVVIPLLGVSCIIYKKYSVN</sequence>
<feature type="transmembrane region" description="Helical" evidence="2">
    <location>
        <begin position="370"/>
        <end position="395"/>
    </location>
</feature>
<dbReference type="GO" id="GO:0022857">
    <property type="term" value="F:transmembrane transporter activity"/>
    <property type="evidence" value="ECO:0007669"/>
    <property type="project" value="InterPro"/>
</dbReference>
<dbReference type="HOGENOM" id="CLU_046685_8_0_9"/>
<geneLocation type="plasmid" evidence="3 4">
    <name>pSOL1</name>
</geneLocation>
<evidence type="ECO:0000313" key="4">
    <source>
        <dbReference type="Proteomes" id="UP000000814"/>
    </source>
</evidence>
<feature type="transmembrane region" description="Helical" evidence="2">
    <location>
        <begin position="284"/>
        <end position="304"/>
    </location>
</feature>
<feature type="transmembrane region" description="Helical" evidence="2">
    <location>
        <begin position="256"/>
        <end position="277"/>
    </location>
</feature>
<keyword evidence="2" id="KW-0472">Membrane</keyword>
<dbReference type="EMBL" id="AE001438">
    <property type="protein sequence ID" value="AAK76832.1"/>
    <property type="molecule type" value="Genomic_DNA"/>
</dbReference>
<feature type="transmembrane region" description="Helical" evidence="2">
    <location>
        <begin position="223"/>
        <end position="244"/>
    </location>
</feature>
<evidence type="ECO:0000313" key="3">
    <source>
        <dbReference type="EMBL" id="AAK76832.1"/>
    </source>
</evidence>
<dbReference type="OrthoDB" id="9816124at2"/>
<feature type="transmembrane region" description="Helical" evidence="2">
    <location>
        <begin position="341"/>
        <end position="364"/>
    </location>
</feature>
<dbReference type="PANTHER" id="PTHR23530:SF1">
    <property type="entry name" value="PERMEASE, MAJOR FACILITATOR SUPERFAMILY-RELATED"/>
    <property type="match status" value="1"/>
</dbReference>
<dbReference type="PANTHER" id="PTHR23530">
    <property type="entry name" value="TRANSPORT PROTEIN-RELATED"/>
    <property type="match status" value="1"/>
</dbReference>
<dbReference type="Pfam" id="PF07690">
    <property type="entry name" value="MFS_1"/>
    <property type="match status" value="1"/>
</dbReference>
<dbReference type="KEGG" id="cac:CA_P0086"/>
<feature type="transmembrane region" description="Helical" evidence="2">
    <location>
        <begin position="146"/>
        <end position="165"/>
    </location>
</feature>
<dbReference type="AlphaFoldDB" id="Q97TL4"/>
<dbReference type="PATRIC" id="fig|272562.8.peg.86"/>
<name>Q97TL4_CLOAB</name>
<comment type="subcellular location">
    <subcellularLocation>
        <location evidence="1">Cell membrane</location>
        <topology evidence="1">Multi-pass membrane protein</topology>
    </subcellularLocation>
</comment>